<dbReference type="Proteomes" id="UP000785679">
    <property type="component" value="Unassembled WGS sequence"/>
</dbReference>
<evidence type="ECO:0000256" key="4">
    <source>
        <dbReference type="ARBA" id="ARBA00013122"/>
    </source>
</evidence>
<keyword evidence="5" id="KW-0444">Lipid biosynthesis</keyword>
<evidence type="ECO:0000313" key="14">
    <source>
        <dbReference type="EMBL" id="TNV72278.1"/>
    </source>
</evidence>
<keyword evidence="10 13" id="KW-0472">Membrane</keyword>
<reference evidence="14" key="1">
    <citation type="submission" date="2019-06" db="EMBL/GenBank/DDBJ databases">
        <authorList>
            <person name="Zheng W."/>
        </authorList>
    </citation>
    <scope>NUCLEOTIDE SEQUENCE</scope>
    <source>
        <strain evidence="14">QDHG01</strain>
    </source>
</reference>
<evidence type="ECO:0000256" key="6">
    <source>
        <dbReference type="ARBA" id="ARBA00022692"/>
    </source>
</evidence>
<name>A0A8J8NC62_HALGN</name>
<evidence type="ECO:0000256" key="8">
    <source>
        <dbReference type="ARBA" id="ARBA00022989"/>
    </source>
</evidence>
<keyword evidence="11" id="KW-0275">Fatty acid biosynthesis</keyword>
<evidence type="ECO:0000256" key="10">
    <source>
        <dbReference type="ARBA" id="ARBA00023136"/>
    </source>
</evidence>
<comment type="similarity">
    <text evidence="3">Belongs to the very long-chain fatty acids dehydratase HACD family.</text>
</comment>
<protein>
    <recommendedName>
        <fullName evidence="4">very-long-chain (3R)-3-hydroxyacyl-CoA dehydratase</fullName>
        <ecNumber evidence="4">4.2.1.134</ecNumber>
    </recommendedName>
</protein>
<evidence type="ECO:0000256" key="5">
    <source>
        <dbReference type="ARBA" id="ARBA00022516"/>
    </source>
</evidence>
<dbReference type="Pfam" id="PF04387">
    <property type="entry name" value="PTPLA"/>
    <property type="match status" value="1"/>
</dbReference>
<keyword evidence="9" id="KW-0443">Lipid metabolism</keyword>
<comment type="caution">
    <text evidence="14">The sequence shown here is derived from an EMBL/GenBank/DDBJ whole genome shotgun (WGS) entry which is preliminary data.</text>
</comment>
<comment type="pathway">
    <text evidence="2">Lipid metabolism; fatty acid biosynthesis.</text>
</comment>
<comment type="subcellular location">
    <subcellularLocation>
        <location evidence="1">Membrane</location>
        <topology evidence="1">Multi-pass membrane protein</topology>
    </subcellularLocation>
</comment>
<proteinExistence type="inferred from homology"/>
<keyword evidence="15" id="KW-1185">Reference proteome</keyword>
<feature type="transmembrane region" description="Helical" evidence="13">
    <location>
        <begin position="65"/>
        <end position="82"/>
    </location>
</feature>
<dbReference type="UniPathway" id="UPA00094"/>
<dbReference type="AlphaFoldDB" id="A0A8J8NC62"/>
<dbReference type="GO" id="GO:0102158">
    <property type="term" value="F:very-long-chain (3R)-3-hydroxyacyl-CoA dehydratase activity"/>
    <property type="evidence" value="ECO:0007669"/>
    <property type="project" value="UniProtKB-EC"/>
</dbReference>
<dbReference type="EC" id="4.2.1.134" evidence="4"/>
<keyword evidence="7" id="KW-0276">Fatty acid metabolism</keyword>
<dbReference type="PANTHER" id="PTHR11035:SF35">
    <property type="entry name" value="VERY-LONG-CHAIN (3R)-3-HYDROXYACYL-COA DEHYDRATASE"/>
    <property type="match status" value="1"/>
</dbReference>
<dbReference type="GO" id="GO:0030148">
    <property type="term" value="P:sphingolipid biosynthetic process"/>
    <property type="evidence" value="ECO:0007669"/>
    <property type="project" value="TreeGrafter"/>
</dbReference>
<dbReference type="PANTHER" id="PTHR11035">
    <property type="entry name" value="VERY-LONG-CHAIN (3R)-3-HYDROXYACYL-COA DEHYDRATASE"/>
    <property type="match status" value="1"/>
</dbReference>
<keyword evidence="12" id="KW-0456">Lyase</keyword>
<evidence type="ECO:0000256" key="13">
    <source>
        <dbReference type="SAM" id="Phobius"/>
    </source>
</evidence>
<keyword evidence="6 13" id="KW-0812">Transmembrane</keyword>
<evidence type="ECO:0000256" key="11">
    <source>
        <dbReference type="ARBA" id="ARBA00023160"/>
    </source>
</evidence>
<sequence length="216" mass="25901">MLHNSFQIFGCVFILYRIFHEGPVADFTGVYSKEDTKIERIFKWLELAPFLELVHHLIGISKMKTHIFVGMLINIWILFGVIDYNPTSPYAMHWIIIRCVQKTIRHFYNAYSAMDLKFEVYAIDYIRMTAFYVMYPLEYVYSLVLVFNTLPKVKELGIGRYNMPNLMNFDFDYQLIYFFYICASLPNFINTFVYLHRKRAQQLEIAERFIRPVKQD</sequence>
<evidence type="ECO:0000256" key="7">
    <source>
        <dbReference type="ARBA" id="ARBA00022832"/>
    </source>
</evidence>
<feature type="transmembrane region" description="Helical" evidence="13">
    <location>
        <begin position="175"/>
        <end position="195"/>
    </location>
</feature>
<accession>A0A8J8NC62</accession>
<dbReference type="InterPro" id="IPR007482">
    <property type="entry name" value="Tyr_Pase-like_PTPLA"/>
</dbReference>
<evidence type="ECO:0000256" key="9">
    <source>
        <dbReference type="ARBA" id="ARBA00023098"/>
    </source>
</evidence>
<dbReference type="GO" id="GO:0030497">
    <property type="term" value="P:fatty acid elongation"/>
    <property type="evidence" value="ECO:0007669"/>
    <property type="project" value="TreeGrafter"/>
</dbReference>
<dbReference type="EMBL" id="RRYP01023167">
    <property type="protein sequence ID" value="TNV72278.1"/>
    <property type="molecule type" value="Genomic_DNA"/>
</dbReference>
<evidence type="ECO:0000256" key="3">
    <source>
        <dbReference type="ARBA" id="ARBA00007811"/>
    </source>
</evidence>
<keyword evidence="8 13" id="KW-1133">Transmembrane helix</keyword>
<gene>
    <name evidence="14" type="ORF">FGO68_gene14783</name>
</gene>
<dbReference type="GO" id="GO:0042761">
    <property type="term" value="P:very long-chain fatty acid biosynthetic process"/>
    <property type="evidence" value="ECO:0007669"/>
    <property type="project" value="TreeGrafter"/>
</dbReference>
<organism evidence="14 15">
    <name type="scientific">Halteria grandinella</name>
    <dbReference type="NCBI Taxonomy" id="5974"/>
    <lineage>
        <taxon>Eukaryota</taxon>
        <taxon>Sar</taxon>
        <taxon>Alveolata</taxon>
        <taxon>Ciliophora</taxon>
        <taxon>Intramacronucleata</taxon>
        <taxon>Spirotrichea</taxon>
        <taxon>Stichotrichia</taxon>
        <taxon>Sporadotrichida</taxon>
        <taxon>Halteriidae</taxon>
        <taxon>Halteria</taxon>
    </lineage>
</organism>
<dbReference type="OrthoDB" id="46988at2759"/>
<evidence type="ECO:0000256" key="1">
    <source>
        <dbReference type="ARBA" id="ARBA00004141"/>
    </source>
</evidence>
<evidence type="ECO:0000256" key="12">
    <source>
        <dbReference type="ARBA" id="ARBA00023239"/>
    </source>
</evidence>
<dbReference type="GO" id="GO:0005789">
    <property type="term" value="C:endoplasmic reticulum membrane"/>
    <property type="evidence" value="ECO:0007669"/>
    <property type="project" value="TreeGrafter"/>
</dbReference>
<evidence type="ECO:0000313" key="15">
    <source>
        <dbReference type="Proteomes" id="UP000785679"/>
    </source>
</evidence>
<evidence type="ECO:0000256" key="2">
    <source>
        <dbReference type="ARBA" id="ARBA00005194"/>
    </source>
</evidence>